<accession>A0A554LV71</accession>
<keyword evidence="1" id="KW-0812">Transmembrane</keyword>
<dbReference type="AlphaFoldDB" id="A0A554LV71"/>
<sequence length="201" mass="21497">MDWTQAISDSYTIISERITAFIPNLLGAVVILLVGWLVGWALALLVDKVLRALGLKSLLEAAKVEQLWKRAEVDFDTIALISGLVKWIVYIVFFIAATDTLRLTAISDFLTSILDYVPSAVAGGAIMLIGAILATFLAKVVQATIRALNLSFADLSANVTRYAVLIFALLAALAQLGVAEALIRTLFTGIVAMIAIAGGFN</sequence>
<comment type="caution">
    <text evidence="2">The sequence shown here is derived from an EMBL/GenBank/DDBJ whole genome shotgun (WGS) entry which is preliminary data.</text>
</comment>
<feature type="transmembrane region" description="Helical" evidence="1">
    <location>
        <begin position="159"/>
        <end position="176"/>
    </location>
</feature>
<protein>
    <submittedName>
        <fullName evidence="2">TM helix repeat-containing protein</fullName>
    </submittedName>
</protein>
<feature type="transmembrane region" description="Helical" evidence="1">
    <location>
        <begin position="182"/>
        <end position="200"/>
    </location>
</feature>
<dbReference type="Proteomes" id="UP000318711">
    <property type="component" value="Unassembled WGS sequence"/>
</dbReference>
<evidence type="ECO:0000313" key="2">
    <source>
        <dbReference type="EMBL" id="TSC96756.1"/>
    </source>
</evidence>
<proteinExistence type="predicted"/>
<dbReference type="Pfam" id="PF05552">
    <property type="entry name" value="MS_channel_1st_1"/>
    <property type="match status" value="2"/>
</dbReference>
<feature type="transmembrane region" description="Helical" evidence="1">
    <location>
        <begin position="25"/>
        <end position="46"/>
    </location>
</feature>
<evidence type="ECO:0000313" key="3">
    <source>
        <dbReference type="Proteomes" id="UP000318711"/>
    </source>
</evidence>
<feature type="transmembrane region" description="Helical" evidence="1">
    <location>
        <begin position="77"/>
        <end position="96"/>
    </location>
</feature>
<dbReference type="EMBL" id="VMGL01000029">
    <property type="protein sequence ID" value="TSC96756.1"/>
    <property type="molecule type" value="Genomic_DNA"/>
</dbReference>
<feature type="transmembrane region" description="Helical" evidence="1">
    <location>
        <begin position="116"/>
        <end position="138"/>
    </location>
</feature>
<evidence type="ECO:0000256" key="1">
    <source>
        <dbReference type="SAM" id="Phobius"/>
    </source>
</evidence>
<name>A0A554LV71_9BACT</name>
<keyword evidence="1" id="KW-1133">Transmembrane helix</keyword>
<dbReference type="InterPro" id="IPR008910">
    <property type="entry name" value="MSC_TM_helix"/>
</dbReference>
<gene>
    <name evidence="2" type="ORF">CEN88_277</name>
</gene>
<organism evidence="2 3">
    <name type="scientific">Candidatus Berkelbacteria bacterium Licking1014_2</name>
    <dbReference type="NCBI Taxonomy" id="2017146"/>
    <lineage>
        <taxon>Bacteria</taxon>
        <taxon>Candidatus Berkelbacteria</taxon>
    </lineage>
</organism>
<reference evidence="2 3" key="1">
    <citation type="submission" date="2017-07" db="EMBL/GenBank/DDBJ databases">
        <title>Mechanisms for carbon and nitrogen cycling indicate functional differentiation within the Candidate Phyla Radiation.</title>
        <authorList>
            <person name="Danczak R.E."/>
            <person name="Johnston M.D."/>
            <person name="Kenah C."/>
            <person name="Slattery M."/>
            <person name="Wrighton K.C."/>
            <person name="Wilkins M.J."/>
        </authorList>
    </citation>
    <scope>NUCLEOTIDE SEQUENCE [LARGE SCALE GENOMIC DNA]</scope>
    <source>
        <strain evidence="2">Licking1014_2</strain>
    </source>
</reference>
<keyword evidence="1" id="KW-0472">Membrane</keyword>